<dbReference type="OrthoDB" id="10616545at2759"/>
<dbReference type="EMBL" id="KQ964260">
    <property type="protein sequence ID" value="KXJ88013.1"/>
    <property type="molecule type" value="Genomic_DNA"/>
</dbReference>
<dbReference type="InParanoid" id="A0A136ISZ5"/>
<proteinExistence type="predicted"/>
<name>A0A136ISZ5_9PEZI</name>
<accession>A0A136ISZ5</accession>
<dbReference type="Proteomes" id="UP000070501">
    <property type="component" value="Unassembled WGS sequence"/>
</dbReference>
<gene>
    <name evidence="1" type="ORF">Micbo1qcDRAFT_178653</name>
</gene>
<protein>
    <recommendedName>
        <fullName evidence="3">F-box domain-containing protein</fullName>
    </recommendedName>
</protein>
<evidence type="ECO:0008006" key="3">
    <source>
        <dbReference type="Google" id="ProtNLM"/>
    </source>
</evidence>
<keyword evidence="2" id="KW-1185">Reference proteome</keyword>
<evidence type="ECO:0000313" key="2">
    <source>
        <dbReference type="Proteomes" id="UP000070501"/>
    </source>
</evidence>
<organism evidence="1 2">
    <name type="scientific">Microdochium bolleyi</name>
    <dbReference type="NCBI Taxonomy" id="196109"/>
    <lineage>
        <taxon>Eukaryota</taxon>
        <taxon>Fungi</taxon>
        <taxon>Dikarya</taxon>
        <taxon>Ascomycota</taxon>
        <taxon>Pezizomycotina</taxon>
        <taxon>Sordariomycetes</taxon>
        <taxon>Xylariomycetidae</taxon>
        <taxon>Xylariales</taxon>
        <taxon>Microdochiaceae</taxon>
        <taxon>Microdochium</taxon>
    </lineage>
</organism>
<evidence type="ECO:0000313" key="1">
    <source>
        <dbReference type="EMBL" id="KXJ88013.1"/>
    </source>
</evidence>
<reference evidence="2" key="1">
    <citation type="submission" date="2016-02" db="EMBL/GenBank/DDBJ databases">
        <title>Draft genome sequence of Microdochium bolleyi, a fungal endophyte of beachgrass.</title>
        <authorList>
            <consortium name="DOE Joint Genome Institute"/>
            <person name="David A.S."/>
            <person name="May G."/>
            <person name="Haridas S."/>
            <person name="Lim J."/>
            <person name="Wang M."/>
            <person name="Labutti K."/>
            <person name="Lipzen A."/>
            <person name="Barry K."/>
            <person name="Grigoriev I.V."/>
        </authorList>
    </citation>
    <scope>NUCLEOTIDE SEQUENCE [LARGE SCALE GENOMIC DNA]</scope>
    <source>
        <strain evidence="2">J235TASD1</strain>
    </source>
</reference>
<sequence length="376" mass="42186">MDWINAYYSKDFIVSLQATVEQSPHTLTRALTILIIHIPNLEHVSYGLFSSEQLTLLDILFHHRNARLRSSHSARVRRAGDGAMSTGPVPLLHLKKMSILNRQTGGFPLISPPSSVKFPVTQLQLQGIHDRIFSDSPGSNRHLRELEFVTSRFEVYTVKTIVRACPNLQSLSYQARIRHFFALIVPFPIDLSPVGAAIRQYSGNLTSLEIKLSAVPGQSYYIRDRIGSLCGLRSLQRLCIAAPLLIGAGDSRLRDILPDSIKTLTLYEGAWCGPVDLPSYERAVIALCREYQRFPDLEAVLLDWSTDNALGADGWVRGSSNDRGTWFTRDDLGHEMGPRSFRDEDAIMTPRPRTVQDDIEDDAHGIKMGRSPLIRI</sequence>
<dbReference type="AlphaFoldDB" id="A0A136ISZ5"/>